<feature type="transmembrane region" description="Helical" evidence="6">
    <location>
        <begin position="131"/>
        <end position="151"/>
    </location>
</feature>
<evidence type="ECO:0000256" key="6">
    <source>
        <dbReference type="SAM" id="Phobius"/>
    </source>
</evidence>
<dbReference type="Proteomes" id="UP000509510">
    <property type="component" value="Chromosome I"/>
</dbReference>
<evidence type="ECO:0000256" key="2">
    <source>
        <dbReference type="ARBA" id="ARBA00022692"/>
    </source>
</evidence>
<feature type="transmembrane region" description="Helical" evidence="6">
    <location>
        <begin position="106"/>
        <end position="125"/>
    </location>
</feature>
<evidence type="ECO:0000256" key="1">
    <source>
        <dbReference type="ARBA" id="ARBA00004141"/>
    </source>
</evidence>
<feature type="transmembrane region" description="Helical" evidence="6">
    <location>
        <begin position="277"/>
        <end position="297"/>
    </location>
</feature>
<proteinExistence type="predicted"/>
<dbReference type="InterPro" id="IPR036259">
    <property type="entry name" value="MFS_trans_sf"/>
</dbReference>
<feature type="transmembrane region" description="Helical" evidence="6">
    <location>
        <begin position="409"/>
        <end position="430"/>
    </location>
</feature>
<feature type="compositionally biased region" description="Basic and acidic residues" evidence="5">
    <location>
        <begin position="40"/>
        <end position="63"/>
    </location>
</feature>
<evidence type="ECO:0000256" key="3">
    <source>
        <dbReference type="ARBA" id="ARBA00022989"/>
    </source>
</evidence>
<dbReference type="SUPFAM" id="SSF103473">
    <property type="entry name" value="MFS general substrate transporter"/>
    <property type="match status" value="1"/>
</dbReference>
<dbReference type="KEGG" id="trg:TRUGW13939_01671"/>
<keyword evidence="3 6" id="KW-1133">Transmembrane helix</keyword>
<dbReference type="AlphaFoldDB" id="A0A7H8QKZ2"/>
<evidence type="ECO:0000256" key="5">
    <source>
        <dbReference type="SAM" id="MobiDB-lite"/>
    </source>
</evidence>
<dbReference type="OrthoDB" id="4078873at2759"/>
<accession>A0A7H8QKZ2</accession>
<dbReference type="PANTHER" id="PTHR23501:SF107">
    <property type="entry name" value="TRANSPORTER, PUTATIVE (AFU_ORTHOLOGUE AFUA_7G04730)-RELATED"/>
    <property type="match status" value="1"/>
</dbReference>
<dbReference type="GeneID" id="55989181"/>
<feature type="transmembrane region" description="Helical" evidence="6">
    <location>
        <begin position="225"/>
        <end position="247"/>
    </location>
</feature>
<dbReference type="Gene3D" id="1.20.1250.20">
    <property type="entry name" value="MFS general substrate transporter like domains"/>
    <property type="match status" value="2"/>
</dbReference>
<dbReference type="RefSeq" id="XP_035340763.1">
    <property type="nucleotide sequence ID" value="XM_035484870.1"/>
</dbReference>
<name>A0A7H8QKZ2_TALRU</name>
<dbReference type="GO" id="GO:0005886">
    <property type="term" value="C:plasma membrane"/>
    <property type="evidence" value="ECO:0007669"/>
    <property type="project" value="TreeGrafter"/>
</dbReference>
<dbReference type="EMBL" id="CP055898">
    <property type="protein sequence ID" value="QKX54584.1"/>
    <property type="molecule type" value="Genomic_DNA"/>
</dbReference>
<sequence length="585" mass="63553">MQPPRPTQPHRPILLTVPKPSINRPGPSRTHDGPPQSENNGEHPAPEDAGRETPHPTERHDKFITSTSPTTVYIAVLLVFFVSSLEQQTNSSLFIYVLSLFSQHPAIAYIGMAVNILSGLVNIVYTNSLKGGSYFTCFFSVVLVTSIGFVISATCKTSWSLAVGQLITCFGYQALSYILDVIICDISSLENRAWLLALSRSPYIVNTFVGPNLAQKIFQKGSWRLAYGISGVILPAMCAPLGAILAIEVAKTKATPQRTNSLPLWKDMGRLILETDVIGLLMFSAASGLLAALSASSSAYEDVKSPRKVLEIVAGVLFWISFVIWEVSYAPRRFAAFHLLINPTVLGACLGGAALLTSFHCLDAYFLSYIQVVYNISISRAGYIYNIHAIGACCFAILAGISIRATGKFKWLALSAIAWHFIATGLLFYFRQPKRNIVQIAVSQLLISISGGALGICGQMAILAVHTHTEPATVLGLLFFCTSFGAAVGQTIASGIYTFYMPRALETHLPADVKPWGRIIYSSLIQQLSYPMTSPIRQAVITAYNEVMQHLCIAGLCVLPIALLSITMWQNVSVKKGKPNENGAP</sequence>
<feature type="transmembrane region" description="Helical" evidence="6">
    <location>
        <begin position="309"/>
        <end position="325"/>
    </location>
</feature>
<keyword evidence="4 6" id="KW-0472">Membrane</keyword>
<comment type="subcellular location">
    <subcellularLocation>
        <location evidence="1">Membrane</location>
        <topology evidence="1">Multi-pass membrane protein</topology>
    </subcellularLocation>
</comment>
<keyword evidence="8" id="KW-1185">Reference proteome</keyword>
<evidence type="ECO:0008006" key="9">
    <source>
        <dbReference type="Google" id="ProtNLM"/>
    </source>
</evidence>
<dbReference type="PANTHER" id="PTHR23501">
    <property type="entry name" value="MAJOR FACILITATOR SUPERFAMILY"/>
    <property type="match status" value="1"/>
</dbReference>
<feature type="transmembrane region" description="Helical" evidence="6">
    <location>
        <begin position="442"/>
        <end position="465"/>
    </location>
</feature>
<feature type="transmembrane region" description="Helical" evidence="6">
    <location>
        <begin position="551"/>
        <end position="569"/>
    </location>
</feature>
<dbReference type="GO" id="GO:0022857">
    <property type="term" value="F:transmembrane transporter activity"/>
    <property type="evidence" value="ECO:0007669"/>
    <property type="project" value="InterPro"/>
</dbReference>
<keyword evidence="2 6" id="KW-0812">Transmembrane</keyword>
<evidence type="ECO:0000313" key="8">
    <source>
        <dbReference type="Proteomes" id="UP000509510"/>
    </source>
</evidence>
<organism evidence="7 8">
    <name type="scientific">Talaromyces rugulosus</name>
    <name type="common">Penicillium rugulosum</name>
    <dbReference type="NCBI Taxonomy" id="121627"/>
    <lineage>
        <taxon>Eukaryota</taxon>
        <taxon>Fungi</taxon>
        <taxon>Dikarya</taxon>
        <taxon>Ascomycota</taxon>
        <taxon>Pezizomycotina</taxon>
        <taxon>Eurotiomycetes</taxon>
        <taxon>Eurotiomycetidae</taxon>
        <taxon>Eurotiales</taxon>
        <taxon>Trichocomaceae</taxon>
        <taxon>Talaromyces</taxon>
        <taxon>Talaromyces sect. Islandici</taxon>
    </lineage>
</organism>
<dbReference type="InterPro" id="IPR011701">
    <property type="entry name" value="MFS"/>
</dbReference>
<feature type="region of interest" description="Disordered" evidence="5">
    <location>
        <begin position="1"/>
        <end position="63"/>
    </location>
</feature>
<protein>
    <recommendedName>
        <fullName evidence="9">Major facilitator superfamily (MFS) profile domain-containing protein</fullName>
    </recommendedName>
</protein>
<feature type="transmembrane region" description="Helical" evidence="6">
    <location>
        <begin position="345"/>
        <end position="370"/>
    </location>
</feature>
<reference evidence="8" key="1">
    <citation type="submission" date="2020-06" db="EMBL/GenBank/DDBJ databases">
        <title>A chromosome-scale genome assembly of Talaromyces rugulosus W13939.</title>
        <authorList>
            <person name="Wang B."/>
            <person name="Guo L."/>
            <person name="Ye K."/>
            <person name="Wang L."/>
        </authorList>
    </citation>
    <scope>NUCLEOTIDE SEQUENCE [LARGE SCALE GENOMIC DNA]</scope>
    <source>
        <strain evidence="8">W13939</strain>
    </source>
</reference>
<gene>
    <name evidence="7" type="ORF">TRUGW13939_01671</name>
</gene>
<feature type="transmembrane region" description="Helical" evidence="6">
    <location>
        <begin position="63"/>
        <end position="85"/>
    </location>
</feature>
<evidence type="ECO:0000256" key="4">
    <source>
        <dbReference type="ARBA" id="ARBA00023136"/>
    </source>
</evidence>
<feature type="transmembrane region" description="Helical" evidence="6">
    <location>
        <begin position="382"/>
        <end position="403"/>
    </location>
</feature>
<feature type="transmembrane region" description="Helical" evidence="6">
    <location>
        <begin position="477"/>
        <end position="500"/>
    </location>
</feature>
<evidence type="ECO:0000313" key="7">
    <source>
        <dbReference type="EMBL" id="QKX54584.1"/>
    </source>
</evidence>
<dbReference type="Pfam" id="PF07690">
    <property type="entry name" value="MFS_1"/>
    <property type="match status" value="1"/>
</dbReference>
<dbReference type="PRINTS" id="PR00173">
    <property type="entry name" value="EDTRNSPORT"/>
</dbReference>